<comment type="caution">
    <text evidence="2">The sequence shown here is derived from an EMBL/GenBank/DDBJ whole genome shotgun (WGS) entry which is preliminary data.</text>
</comment>
<protein>
    <submittedName>
        <fullName evidence="2">Uncharacterized protein</fullName>
    </submittedName>
</protein>
<reference evidence="2" key="1">
    <citation type="submission" date="2023-06" db="EMBL/GenBank/DDBJ databases">
        <authorList>
            <consortium name="Lawrence Berkeley National Laboratory"/>
            <person name="Ahrendt S."/>
            <person name="Sahu N."/>
            <person name="Indic B."/>
            <person name="Wong-Bajracharya J."/>
            <person name="Merenyi Z."/>
            <person name="Ke H.-M."/>
            <person name="Monk M."/>
            <person name="Kocsube S."/>
            <person name="Drula E."/>
            <person name="Lipzen A."/>
            <person name="Balint B."/>
            <person name="Henrissat B."/>
            <person name="Andreopoulos B."/>
            <person name="Martin F.M."/>
            <person name="Harder C.B."/>
            <person name="Rigling D."/>
            <person name="Ford K.L."/>
            <person name="Foster G.D."/>
            <person name="Pangilinan J."/>
            <person name="Papanicolaou A."/>
            <person name="Barry K."/>
            <person name="LaButti K."/>
            <person name="Viragh M."/>
            <person name="Koriabine M."/>
            <person name="Yan M."/>
            <person name="Riley R."/>
            <person name="Champramary S."/>
            <person name="Plett K.L."/>
            <person name="Tsai I.J."/>
            <person name="Slot J."/>
            <person name="Sipos G."/>
            <person name="Plett J."/>
            <person name="Nagy L.G."/>
            <person name="Grigoriev I.V."/>
        </authorList>
    </citation>
    <scope>NUCLEOTIDE SEQUENCE</scope>
    <source>
        <strain evidence="2">CCBAS 213</strain>
    </source>
</reference>
<evidence type="ECO:0000313" key="2">
    <source>
        <dbReference type="EMBL" id="KAK0449815.1"/>
    </source>
</evidence>
<evidence type="ECO:0000256" key="1">
    <source>
        <dbReference type="SAM" id="MobiDB-lite"/>
    </source>
</evidence>
<accession>A0AA39JVQ7</accession>
<evidence type="ECO:0000313" key="3">
    <source>
        <dbReference type="Proteomes" id="UP001175211"/>
    </source>
</evidence>
<name>A0AA39JVQ7_ARMTA</name>
<feature type="compositionally biased region" description="Polar residues" evidence="1">
    <location>
        <begin position="317"/>
        <end position="331"/>
    </location>
</feature>
<organism evidence="2 3">
    <name type="scientific">Armillaria tabescens</name>
    <name type="common">Ringless honey mushroom</name>
    <name type="synonym">Agaricus tabescens</name>
    <dbReference type="NCBI Taxonomy" id="1929756"/>
    <lineage>
        <taxon>Eukaryota</taxon>
        <taxon>Fungi</taxon>
        <taxon>Dikarya</taxon>
        <taxon>Basidiomycota</taxon>
        <taxon>Agaricomycotina</taxon>
        <taxon>Agaricomycetes</taxon>
        <taxon>Agaricomycetidae</taxon>
        <taxon>Agaricales</taxon>
        <taxon>Marasmiineae</taxon>
        <taxon>Physalacriaceae</taxon>
        <taxon>Desarmillaria</taxon>
    </lineage>
</organism>
<feature type="compositionally biased region" description="Low complexity" evidence="1">
    <location>
        <begin position="335"/>
        <end position="366"/>
    </location>
</feature>
<dbReference type="GeneID" id="85353485"/>
<dbReference type="AlphaFoldDB" id="A0AA39JVQ7"/>
<feature type="region of interest" description="Disordered" evidence="1">
    <location>
        <begin position="297"/>
        <end position="366"/>
    </location>
</feature>
<proteinExistence type="predicted"/>
<dbReference type="EMBL" id="JAUEPS010000037">
    <property type="protein sequence ID" value="KAK0449815.1"/>
    <property type="molecule type" value="Genomic_DNA"/>
</dbReference>
<keyword evidence="3" id="KW-1185">Reference proteome</keyword>
<dbReference type="Proteomes" id="UP001175211">
    <property type="component" value="Unassembled WGS sequence"/>
</dbReference>
<gene>
    <name evidence="2" type="ORF">EV420DRAFT_1483038</name>
</gene>
<dbReference type="RefSeq" id="XP_060327107.1">
    <property type="nucleotide sequence ID" value="XM_060469937.1"/>
</dbReference>
<sequence length="906" mass="100137">MWQLLYMLTQPLIRLRRLWFLVVKCLLLTSYLSHAASAVSKSKAGTMPSIVVPGTNSALVPRNAPAVPPPSDYSDSISSVLPAFVTEFALVLLEPSSKAPVKDDFLASLNALIGSDCMDAESEEEEPDEPEPAPAAALTALVFLSFCIVELILTCCGLSRKPPAQDMEEPAEEHLHVMHLELQEDQLRAIYVLMPSIGGYRAIIEPGVSPDSFEHPPCITLDEIIRFFPQDSIQSFIAYLKFLGYAPYCNLSTMPRSAFTSDGKKAMYCGHTAVVLIAGVVTESFLRNVARQGGYDAESVEPRPIPIEGGQGPEFTTRGNLSGTGSNQNAYPSPVQQKVSSTSSGSTPGKSRSAWPSSPSKTPTLSSMPKEYYHCLGFEDDVPIFDGRASQGRHFLFRPMDFDNLASMPRYKPGHDLGYFSLVAVGYTPTVWTVGREARLSTNVQFVVVLGWAPNADALTAAGVLQIVHVVFFVLLCDLSVAVTISSWLYGWIRVPVMLHTFRLPCIEQSCAVNECQHPQYRFHSYASTSVRNCDAVAVVLDLVPMLFGSPHGSITELSVFVSFRLDTVVNGPLDYNTMGHAIDNYDDSLADSKRWTRIETGTHLYYCYMARLVELANSPNSLLRASFGYRRGIVDSYTDCPEHVPPALSLLNMSVPPVLSLCAHDLPHEIWDFVLSLLPHDVQKSSWTELHLIHVSLDGYSIEGMLSPRGHLQRLYIDSINEGALIQNPFLNPHLEGGFALVHQLFQSELGCGEFDLFVEDNETFPLQTRVPSTMAMFLISAEHHSGGHMSQIDLNGLDVLSSLSVHSPYYGIYTSMRTISTWASACKEMPTSSLKLELEIQGWTRVQLGKIVDTPYMISHLEGSDKNSGFSFKGTFVLSLRNPDWIVHETDYDDRFAVGQRYIV</sequence>